<dbReference type="Proteomes" id="UP001254759">
    <property type="component" value="Unassembled WGS sequence"/>
</dbReference>
<evidence type="ECO:0000313" key="2">
    <source>
        <dbReference type="EMBL" id="MDR6843099.1"/>
    </source>
</evidence>
<keyword evidence="1" id="KW-0732">Signal</keyword>
<evidence type="ECO:0000313" key="3">
    <source>
        <dbReference type="Proteomes" id="UP001254759"/>
    </source>
</evidence>
<name>A0ABU1RWG3_9GAMM</name>
<dbReference type="PROSITE" id="PS51257">
    <property type="entry name" value="PROKAR_LIPOPROTEIN"/>
    <property type="match status" value="1"/>
</dbReference>
<dbReference type="EMBL" id="JAVDTT010000005">
    <property type="protein sequence ID" value="MDR6843099.1"/>
    <property type="molecule type" value="Genomic_DNA"/>
</dbReference>
<dbReference type="InterPro" id="IPR021957">
    <property type="entry name" value="DUF3574"/>
</dbReference>
<gene>
    <name evidence="2" type="ORF">J2W94_003406</name>
</gene>
<protein>
    <recommendedName>
        <fullName evidence="4">DUF3574 domain-containing protein</fullName>
    </recommendedName>
</protein>
<organism evidence="2 3">
    <name type="scientific">Pseudoxanthomonas sacheonensis</name>
    <dbReference type="NCBI Taxonomy" id="443615"/>
    <lineage>
        <taxon>Bacteria</taxon>
        <taxon>Pseudomonadati</taxon>
        <taxon>Pseudomonadota</taxon>
        <taxon>Gammaproteobacteria</taxon>
        <taxon>Lysobacterales</taxon>
        <taxon>Lysobacteraceae</taxon>
        <taxon>Pseudoxanthomonas</taxon>
    </lineage>
</organism>
<accession>A0ABU1RWG3</accession>
<feature type="chain" id="PRO_5046353249" description="DUF3574 domain-containing protein" evidence="1">
    <location>
        <begin position="24"/>
        <end position="163"/>
    </location>
</feature>
<feature type="signal peptide" evidence="1">
    <location>
        <begin position="1"/>
        <end position="23"/>
    </location>
</feature>
<evidence type="ECO:0000256" key="1">
    <source>
        <dbReference type="SAM" id="SignalP"/>
    </source>
</evidence>
<sequence length="163" mass="17712">MFVRGMLLRGALIGLLSTLGACATHVPAGPAATAVSATLEGDAARPAQAQGWVRSELYFGVGEESGPADRPQAEPISEAQWRAFLDKEVTPRFPDGLTVFNAYGQWLFRGAKEPNRLGTKVLVILHEDTPQRTADIEAIRLAWKQATKHQSVLWSKQAAEVSF</sequence>
<keyword evidence="3" id="KW-1185">Reference proteome</keyword>
<dbReference type="Pfam" id="PF12098">
    <property type="entry name" value="DUF3574"/>
    <property type="match status" value="1"/>
</dbReference>
<comment type="caution">
    <text evidence="2">The sequence shown here is derived from an EMBL/GenBank/DDBJ whole genome shotgun (WGS) entry which is preliminary data.</text>
</comment>
<evidence type="ECO:0008006" key="4">
    <source>
        <dbReference type="Google" id="ProtNLM"/>
    </source>
</evidence>
<reference evidence="2 3" key="1">
    <citation type="submission" date="2023-07" db="EMBL/GenBank/DDBJ databases">
        <title>Sorghum-associated microbial communities from plants grown in Nebraska, USA.</title>
        <authorList>
            <person name="Schachtman D."/>
        </authorList>
    </citation>
    <scope>NUCLEOTIDE SEQUENCE [LARGE SCALE GENOMIC DNA]</scope>
    <source>
        <strain evidence="2 3">BE107</strain>
    </source>
</reference>
<proteinExistence type="predicted"/>